<dbReference type="InterPro" id="IPR027417">
    <property type="entry name" value="P-loop_NTPase"/>
</dbReference>
<dbReference type="Pfam" id="PF00005">
    <property type="entry name" value="ABC_tran"/>
    <property type="match status" value="1"/>
</dbReference>
<gene>
    <name evidence="5" type="ORF">H8E23_13775</name>
</gene>
<sequence>LVGPNGAGKTTLFNLICGRFRPGSGRILFAGMDITGCKADKICRLGISRTFQSSRPFLQMSSLHNVLVGRVFGKGFRFNVRPEDVNMAQELLEVVGIAHKAETLARDLTLSEQRRLDLARALATQPRLLLLDEVAAGFSPVAVKQAVSLVRRVRERGVTLLIIDHFLNLSLQVSDRLLALDHGEKIAEGTPKEVMANKEVIRAYLGLRYEDENE</sequence>
<dbReference type="SMART" id="SM00382">
    <property type="entry name" value="AAA"/>
    <property type="match status" value="1"/>
</dbReference>
<dbReference type="Gene3D" id="3.40.50.300">
    <property type="entry name" value="P-loop containing nucleotide triphosphate hydrolases"/>
    <property type="match status" value="1"/>
</dbReference>
<dbReference type="GO" id="GO:0015188">
    <property type="term" value="F:L-isoleucine transmembrane transporter activity"/>
    <property type="evidence" value="ECO:0007669"/>
    <property type="project" value="TreeGrafter"/>
</dbReference>
<evidence type="ECO:0000259" key="4">
    <source>
        <dbReference type="PROSITE" id="PS50893"/>
    </source>
</evidence>
<evidence type="ECO:0000313" key="6">
    <source>
        <dbReference type="Proteomes" id="UP000603434"/>
    </source>
</evidence>
<dbReference type="Proteomes" id="UP000603434">
    <property type="component" value="Unassembled WGS sequence"/>
</dbReference>
<dbReference type="GO" id="GO:0005524">
    <property type="term" value="F:ATP binding"/>
    <property type="evidence" value="ECO:0007669"/>
    <property type="project" value="UniProtKB-KW"/>
</dbReference>
<protein>
    <submittedName>
        <fullName evidence="5">ATP-binding cassette domain-containing protein</fullName>
    </submittedName>
</protein>
<dbReference type="InterPro" id="IPR003593">
    <property type="entry name" value="AAA+_ATPase"/>
</dbReference>
<dbReference type="GO" id="GO:1903805">
    <property type="term" value="P:L-valine import across plasma membrane"/>
    <property type="evidence" value="ECO:0007669"/>
    <property type="project" value="TreeGrafter"/>
</dbReference>
<evidence type="ECO:0000256" key="1">
    <source>
        <dbReference type="ARBA" id="ARBA00022448"/>
    </source>
</evidence>
<proteinExistence type="predicted"/>
<comment type="caution">
    <text evidence="5">The sequence shown here is derived from an EMBL/GenBank/DDBJ whole genome shotgun (WGS) entry which is preliminary data.</text>
</comment>
<dbReference type="GO" id="GO:0015192">
    <property type="term" value="F:L-phenylalanine transmembrane transporter activity"/>
    <property type="evidence" value="ECO:0007669"/>
    <property type="project" value="TreeGrafter"/>
</dbReference>
<evidence type="ECO:0000256" key="3">
    <source>
        <dbReference type="ARBA" id="ARBA00022840"/>
    </source>
</evidence>
<evidence type="ECO:0000256" key="2">
    <source>
        <dbReference type="ARBA" id="ARBA00022741"/>
    </source>
</evidence>
<accession>A0A8J6NTP6</accession>
<dbReference type="Pfam" id="PF12399">
    <property type="entry name" value="BCA_ABC_TP_C"/>
    <property type="match status" value="1"/>
</dbReference>
<dbReference type="PROSITE" id="PS50893">
    <property type="entry name" value="ABC_TRANSPORTER_2"/>
    <property type="match status" value="1"/>
</dbReference>
<dbReference type="EMBL" id="JACNJH010000193">
    <property type="protein sequence ID" value="MBC8362455.1"/>
    <property type="molecule type" value="Genomic_DNA"/>
</dbReference>
<dbReference type="PANTHER" id="PTHR45772">
    <property type="entry name" value="CONSERVED COMPONENT OF ABC TRANSPORTER FOR NATURAL AMINO ACIDS-RELATED"/>
    <property type="match status" value="1"/>
</dbReference>
<feature type="non-terminal residue" evidence="5">
    <location>
        <position position="1"/>
    </location>
</feature>
<keyword evidence="3 5" id="KW-0067">ATP-binding</keyword>
<dbReference type="PANTHER" id="PTHR45772:SF7">
    <property type="entry name" value="AMINO ACID ABC TRANSPORTER ATP-BINDING PROTEIN"/>
    <property type="match status" value="1"/>
</dbReference>
<reference evidence="5 6" key="1">
    <citation type="submission" date="2020-08" db="EMBL/GenBank/DDBJ databases">
        <title>Bridging the membrane lipid divide: bacteria of the FCB group superphylum have the potential to synthesize archaeal ether lipids.</title>
        <authorList>
            <person name="Villanueva L."/>
            <person name="Von Meijenfeldt F.A.B."/>
            <person name="Westbye A.B."/>
            <person name="Yadav S."/>
            <person name="Hopmans E.C."/>
            <person name="Dutilh B.E."/>
            <person name="Sinninghe Damste J.S."/>
        </authorList>
    </citation>
    <scope>NUCLEOTIDE SEQUENCE [LARGE SCALE GENOMIC DNA]</scope>
    <source>
        <strain evidence="5">NIOZ-UU30</strain>
    </source>
</reference>
<keyword evidence="2" id="KW-0547">Nucleotide-binding</keyword>
<dbReference type="GO" id="GO:0005304">
    <property type="term" value="F:L-valine transmembrane transporter activity"/>
    <property type="evidence" value="ECO:0007669"/>
    <property type="project" value="TreeGrafter"/>
</dbReference>
<dbReference type="GO" id="GO:0005886">
    <property type="term" value="C:plasma membrane"/>
    <property type="evidence" value="ECO:0007669"/>
    <property type="project" value="TreeGrafter"/>
</dbReference>
<name>A0A8J6NTP6_9BACT</name>
<dbReference type="GO" id="GO:0042941">
    <property type="term" value="P:D-alanine transmembrane transport"/>
    <property type="evidence" value="ECO:0007669"/>
    <property type="project" value="TreeGrafter"/>
</dbReference>
<dbReference type="InterPro" id="IPR003439">
    <property type="entry name" value="ABC_transporter-like_ATP-bd"/>
</dbReference>
<dbReference type="GO" id="GO:1903806">
    <property type="term" value="P:L-isoleucine import across plasma membrane"/>
    <property type="evidence" value="ECO:0007669"/>
    <property type="project" value="TreeGrafter"/>
</dbReference>
<dbReference type="SUPFAM" id="SSF52540">
    <property type="entry name" value="P-loop containing nucleoside triphosphate hydrolases"/>
    <property type="match status" value="1"/>
</dbReference>
<dbReference type="GO" id="GO:0015808">
    <property type="term" value="P:L-alanine transport"/>
    <property type="evidence" value="ECO:0007669"/>
    <property type="project" value="TreeGrafter"/>
</dbReference>
<feature type="domain" description="ABC transporter" evidence="4">
    <location>
        <begin position="2"/>
        <end position="207"/>
    </location>
</feature>
<keyword evidence="1" id="KW-0813">Transport</keyword>
<dbReference type="AlphaFoldDB" id="A0A8J6NTP6"/>
<dbReference type="InterPro" id="IPR032823">
    <property type="entry name" value="BCA_ABC_TP_C"/>
</dbReference>
<dbReference type="InterPro" id="IPR051120">
    <property type="entry name" value="ABC_AA/LPS_Transport"/>
</dbReference>
<dbReference type="GO" id="GO:0016887">
    <property type="term" value="F:ATP hydrolysis activity"/>
    <property type="evidence" value="ECO:0007669"/>
    <property type="project" value="InterPro"/>
</dbReference>
<evidence type="ECO:0000313" key="5">
    <source>
        <dbReference type="EMBL" id="MBC8362455.1"/>
    </source>
</evidence>
<organism evidence="5 6">
    <name type="scientific">Candidatus Desulfatibia profunda</name>
    <dbReference type="NCBI Taxonomy" id="2841695"/>
    <lineage>
        <taxon>Bacteria</taxon>
        <taxon>Pseudomonadati</taxon>
        <taxon>Thermodesulfobacteriota</taxon>
        <taxon>Desulfobacteria</taxon>
        <taxon>Desulfobacterales</taxon>
        <taxon>Desulfobacterales incertae sedis</taxon>
        <taxon>Candidatus Desulfatibia</taxon>
    </lineage>
</organism>